<reference evidence="2" key="2">
    <citation type="submission" date="2025-05" db="UniProtKB">
        <authorList>
            <consortium name="Ensembl"/>
        </authorList>
    </citation>
    <scope>IDENTIFICATION</scope>
</reference>
<dbReference type="GO" id="GO:0060271">
    <property type="term" value="P:cilium assembly"/>
    <property type="evidence" value="ECO:0007669"/>
    <property type="project" value="InterPro"/>
</dbReference>
<dbReference type="InterPro" id="IPR019170">
    <property type="entry name" value="Meckelin"/>
</dbReference>
<dbReference type="PANTHER" id="PTHR21274">
    <property type="entry name" value="MECKELIN"/>
    <property type="match status" value="1"/>
</dbReference>
<keyword evidence="3" id="KW-1185">Reference proteome</keyword>
<evidence type="ECO:0000256" key="1">
    <source>
        <dbReference type="SAM" id="Phobius"/>
    </source>
</evidence>
<protein>
    <recommendedName>
        <fullName evidence="4">Transmembrane protein 67</fullName>
    </recommendedName>
</protein>
<evidence type="ECO:0008006" key="4">
    <source>
        <dbReference type="Google" id="ProtNLM"/>
    </source>
</evidence>
<sequence length="843" mass="94033">MLLSTHTGSKRQRALEGSSADVRWSSVKMSHFLAGYFLLCAWLLYPLCCSAPTEISTAPPGNCGPSQFLDTQVFQCSPCGEPRVQSPTGLRCVCADSRNVTGQAAECNACSSREPASLWEATFLDSSFLACNNSCNVTACELLTNTVILNAFSLETRAYDLYAKAKSQNLPKLFYSNTGLPPLSFGKNSKINFKLVKYDARGNFLGWEDVTGGTLQLCADRQSVLDAAYSFGTSYQQSCTVQVSDLLRQVPEPIFYEMFLQFSNEKGNWLWPVPVANPQLQLNSPASLRSERLRRFFLVDGLSGRQGNLSNQPASVTLAAGLLLSVDLPTSSPGDQSAFLLTVKYAKQDSTATTQVSFAVSYTHRPGTSPRDTDIALAILGSLAALYALLKTSSWVRRSRLQNISFIILVKFFAFFAGALANAFFVVALGTGIYWLIVFKGQQSSAVEVMVPPAGSQIETNFIIYLSCAFVLKAVDVLHLLITQVTISIFLIDWEKPKEKPAFKAPAGGQRAISSVSIWRTFLIANEWNEIQTHRKLNPSLQLFAVLLLLEVVGLKNITSRDLNVDLHPGTDAYLAAWSPILRFGIAASLWLVLGIAQVAFFTGIYEQFVEDKIHQFIDLCSMSNVSVFILMHGCYGFYVHGRSVHGHADVGMDAMHACLRKEEENLCPLRGLEANSDIQTFEVLLTDRARQLYDKITQPLMEGPRGERVRVNLHEQRLRSYYTLNRFLSSFLEHAYRDMDYVVKDKFFLERFMDMEFQEPVDRSILYTDASALFSRTLFYNNELALLVFDNLLFSVVDLGTQDFLLAAIITFVVQKLVKMLRHALGRRNLAAKTLVEKQFLI</sequence>
<evidence type="ECO:0000313" key="3">
    <source>
        <dbReference type="Proteomes" id="UP000291020"/>
    </source>
</evidence>
<feature type="transmembrane region" description="Helical" evidence="1">
    <location>
        <begin position="580"/>
        <end position="605"/>
    </location>
</feature>
<organism evidence="2 3">
    <name type="scientific">Gopherus agassizii</name>
    <name type="common">Agassiz's desert tortoise</name>
    <dbReference type="NCBI Taxonomy" id="38772"/>
    <lineage>
        <taxon>Eukaryota</taxon>
        <taxon>Metazoa</taxon>
        <taxon>Chordata</taxon>
        <taxon>Craniata</taxon>
        <taxon>Vertebrata</taxon>
        <taxon>Euteleostomi</taxon>
        <taxon>Archelosauria</taxon>
        <taxon>Testudinata</taxon>
        <taxon>Testudines</taxon>
        <taxon>Cryptodira</taxon>
        <taxon>Durocryptodira</taxon>
        <taxon>Testudinoidea</taxon>
        <taxon>Testudinidae</taxon>
        <taxon>Gopherus</taxon>
    </lineage>
</organism>
<feature type="transmembrane region" description="Helical" evidence="1">
    <location>
        <begin position="462"/>
        <end position="492"/>
    </location>
</feature>
<evidence type="ECO:0000313" key="2">
    <source>
        <dbReference type="Ensembl" id="ENSGAGP00000017554.1"/>
    </source>
</evidence>
<dbReference type="Ensembl" id="ENSGAGT00000020010.1">
    <property type="protein sequence ID" value="ENSGAGP00000017548.1"/>
    <property type="gene ID" value="ENSGAGG00000013032.1"/>
</dbReference>
<dbReference type="GO" id="GO:0036038">
    <property type="term" value="C:MKS complex"/>
    <property type="evidence" value="ECO:0007669"/>
    <property type="project" value="InterPro"/>
</dbReference>
<feature type="transmembrane region" description="Helical" evidence="1">
    <location>
        <begin position="375"/>
        <end position="392"/>
    </location>
</feature>
<dbReference type="Proteomes" id="UP000291020">
    <property type="component" value="Unassembled WGS sequence"/>
</dbReference>
<feature type="transmembrane region" description="Helical" evidence="1">
    <location>
        <begin position="404"/>
        <end position="437"/>
    </location>
</feature>
<keyword evidence="1" id="KW-1133">Transmembrane helix</keyword>
<dbReference type="Ensembl" id="ENSGAGT00000020019.1">
    <property type="protein sequence ID" value="ENSGAGP00000017554.1"/>
    <property type="gene ID" value="ENSGAGG00000013032.1"/>
</dbReference>
<dbReference type="AlphaFoldDB" id="A0A452HR81"/>
<reference evidence="3" key="1">
    <citation type="journal article" date="2017" name="PLoS ONE">
        <title>The Agassiz's desert tortoise genome provides a resource for the conservation of a threatened species.</title>
        <authorList>
            <person name="Tollis M."/>
            <person name="DeNardo D.F."/>
            <person name="Cornelius J.A."/>
            <person name="Dolby G.A."/>
            <person name="Edwards T."/>
            <person name="Henen B.T."/>
            <person name="Karl A.E."/>
            <person name="Murphy R.W."/>
            <person name="Kusumi K."/>
        </authorList>
    </citation>
    <scope>NUCLEOTIDE SEQUENCE [LARGE SCALE GENOMIC DNA]</scope>
</reference>
<keyword evidence="1" id="KW-0472">Membrane</keyword>
<accession>A0A452HR81</accession>
<dbReference type="STRING" id="38772.ENSGAGP00000017548"/>
<proteinExistence type="predicted"/>
<keyword evidence="1" id="KW-0812">Transmembrane</keyword>
<dbReference type="Pfam" id="PF09773">
    <property type="entry name" value="Meckelin"/>
    <property type="match status" value="1"/>
</dbReference>
<name>A0A452HR81_9SAUR</name>
<dbReference type="PANTHER" id="PTHR21274:SF1">
    <property type="entry name" value="TRANSMEMBRANE PROTEIN 67"/>
    <property type="match status" value="1"/>
</dbReference>